<dbReference type="GeneID" id="27701743"/>
<keyword evidence="3" id="KW-1185">Reference proteome</keyword>
<reference evidence="2" key="1">
    <citation type="submission" date="2015-01" db="EMBL/GenBank/DDBJ databases">
        <title>The Genome Sequence of Cladophialophora bantiana CBS 173.52.</title>
        <authorList>
            <consortium name="The Broad Institute Genomics Platform"/>
            <person name="Cuomo C."/>
            <person name="de Hoog S."/>
            <person name="Gorbushina A."/>
            <person name="Stielow B."/>
            <person name="Teixiera M."/>
            <person name="Abouelleil A."/>
            <person name="Chapman S.B."/>
            <person name="Priest M."/>
            <person name="Young S.K."/>
            <person name="Wortman J."/>
            <person name="Nusbaum C."/>
            <person name="Birren B."/>
        </authorList>
    </citation>
    <scope>NUCLEOTIDE SEQUENCE [LARGE SCALE GENOMIC DNA]</scope>
    <source>
        <strain evidence="2">CBS 173.52</strain>
    </source>
</reference>
<accession>A0A0D2FUE6</accession>
<dbReference type="HOGENOM" id="CLU_092507_1_0_1"/>
<protein>
    <submittedName>
        <fullName evidence="2">Uncharacterized protein</fullName>
    </submittedName>
</protein>
<organism evidence="2 3">
    <name type="scientific">Cladophialophora bantiana (strain ATCC 10958 / CBS 173.52 / CDC B-1940 / NIH 8579)</name>
    <name type="common">Xylohypha bantiana</name>
    <dbReference type="NCBI Taxonomy" id="1442370"/>
    <lineage>
        <taxon>Eukaryota</taxon>
        <taxon>Fungi</taxon>
        <taxon>Dikarya</taxon>
        <taxon>Ascomycota</taxon>
        <taxon>Pezizomycotina</taxon>
        <taxon>Eurotiomycetes</taxon>
        <taxon>Chaetothyriomycetidae</taxon>
        <taxon>Chaetothyriales</taxon>
        <taxon>Herpotrichiellaceae</taxon>
        <taxon>Cladophialophora</taxon>
    </lineage>
</organism>
<feature type="compositionally biased region" description="Low complexity" evidence="1">
    <location>
        <begin position="1"/>
        <end position="19"/>
    </location>
</feature>
<sequence length="135" mass="14458">MSTVASVASGSPRPPASSAQRTQEAKDAFTASLNAVGASIDAELHARAKSIHDNAKVLTKQEDDVRKGTKGLAKENDSLQKLVDKTKKEMQSLGDLDDIMANIDADMALIEDTLRIAEEDEVEHARKSHVSGSDD</sequence>
<gene>
    <name evidence="2" type="ORF">Z519_08815</name>
</gene>
<dbReference type="RefSeq" id="XP_016616841.1">
    <property type="nucleotide sequence ID" value="XM_016766543.1"/>
</dbReference>
<evidence type="ECO:0000256" key="1">
    <source>
        <dbReference type="SAM" id="MobiDB-lite"/>
    </source>
</evidence>
<dbReference type="Pfam" id="PF06320">
    <property type="entry name" value="GCN5L1"/>
    <property type="match status" value="1"/>
</dbReference>
<dbReference type="VEuPathDB" id="FungiDB:Z519_08815"/>
<feature type="region of interest" description="Disordered" evidence="1">
    <location>
        <begin position="1"/>
        <end position="25"/>
    </location>
</feature>
<name>A0A0D2FUE6_CLAB1</name>
<dbReference type="Proteomes" id="UP000053789">
    <property type="component" value="Unassembled WGS sequence"/>
</dbReference>
<evidence type="ECO:0000313" key="2">
    <source>
        <dbReference type="EMBL" id="KIW90172.1"/>
    </source>
</evidence>
<dbReference type="EMBL" id="KN846993">
    <property type="protein sequence ID" value="KIW90172.1"/>
    <property type="molecule type" value="Genomic_DNA"/>
</dbReference>
<dbReference type="AlphaFoldDB" id="A0A0D2FUE6"/>
<evidence type="ECO:0000313" key="3">
    <source>
        <dbReference type="Proteomes" id="UP000053789"/>
    </source>
</evidence>
<dbReference type="OrthoDB" id="20018at2759"/>
<proteinExistence type="predicted"/>